<proteinExistence type="predicted"/>
<dbReference type="AlphaFoldDB" id="A0A7T8HMM4"/>
<keyword evidence="2" id="KW-1185">Reference proteome</keyword>
<sequence length="77" mass="8596">CPFPFKRPPVPCPSLFRHDHKQGTRTIASSCGARSSHTMLLTWATLRGMFACGRVNQSSHPRFGPENKNVVYPSVLQ</sequence>
<feature type="non-terminal residue" evidence="1">
    <location>
        <position position="1"/>
    </location>
</feature>
<accession>A0A7T8HMM4</accession>
<dbReference type="Proteomes" id="UP000595437">
    <property type="component" value="Chromosome 3"/>
</dbReference>
<name>A0A7T8HMM4_CALRO</name>
<evidence type="ECO:0000313" key="1">
    <source>
        <dbReference type="EMBL" id="QQP52739.1"/>
    </source>
</evidence>
<reference evidence="2" key="1">
    <citation type="submission" date="2021-01" db="EMBL/GenBank/DDBJ databases">
        <title>Caligus Genome Assembly.</title>
        <authorList>
            <person name="Gallardo-Escarate C."/>
        </authorList>
    </citation>
    <scope>NUCLEOTIDE SEQUENCE [LARGE SCALE GENOMIC DNA]</scope>
</reference>
<protein>
    <submittedName>
        <fullName evidence="1">Uncharacterized protein</fullName>
    </submittedName>
</protein>
<organism evidence="1 2">
    <name type="scientific">Caligus rogercresseyi</name>
    <name type="common">Sea louse</name>
    <dbReference type="NCBI Taxonomy" id="217165"/>
    <lineage>
        <taxon>Eukaryota</taxon>
        <taxon>Metazoa</taxon>
        <taxon>Ecdysozoa</taxon>
        <taxon>Arthropoda</taxon>
        <taxon>Crustacea</taxon>
        <taxon>Multicrustacea</taxon>
        <taxon>Hexanauplia</taxon>
        <taxon>Copepoda</taxon>
        <taxon>Siphonostomatoida</taxon>
        <taxon>Caligidae</taxon>
        <taxon>Caligus</taxon>
    </lineage>
</organism>
<evidence type="ECO:0000313" key="2">
    <source>
        <dbReference type="Proteomes" id="UP000595437"/>
    </source>
</evidence>
<dbReference type="EMBL" id="CP045892">
    <property type="protein sequence ID" value="QQP52739.1"/>
    <property type="molecule type" value="Genomic_DNA"/>
</dbReference>
<gene>
    <name evidence="1" type="ORF">FKW44_004978</name>
</gene>